<dbReference type="GO" id="GO:0031501">
    <property type="term" value="C:mannosyltransferase complex"/>
    <property type="evidence" value="ECO:0007669"/>
    <property type="project" value="TreeGrafter"/>
</dbReference>
<accession>A0A166PHL1</accession>
<dbReference type="GO" id="GO:0005789">
    <property type="term" value="C:endoplasmic reticulum membrane"/>
    <property type="evidence" value="ECO:0007669"/>
    <property type="project" value="UniProtKB-SubCell"/>
</dbReference>
<feature type="transmembrane region" description="Helical" evidence="12">
    <location>
        <begin position="425"/>
        <end position="445"/>
    </location>
</feature>
<dbReference type="PANTHER" id="PTHR12468:SF2">
    <property type="entry name" value="GPI MANNOSYLTRANSFERASE 2"/>
    <property type="match status" value="1"/>
</dbReference>
<feature type="transmembrane region" description="Helical" evidence="12">
    <location>
        <begin position="331"/>
        <end position="349"/>
    </location>
</feature>
<keyword evidence="5 12" id="KW-0337">GPI-anchor biosynthesis</keyword>
<evidence type="ECO:0000256" key="4">
    <source>
        <dbReference type="ARBA" id="ARBA00013795"/>
    </source>
</evidence>
<evidence type="ECO:0000256" key="2">
    <source>
        <dbReference type="ARBA" id="ARBA00004687"/>
    </source>
</evidence>
<comment type="pathway">
    <text evidence="2 12">Glycolipid biosynthesis; glycosylphosphatidylinositol-anchor biosynthesis.</text>
</comment>
<feature type="transmembrane region" description="Helical" evidence="12">
    <location>
        <begin position="369"/>
        <end position="391"/>
    </location>
</feature>
<dbReference type="OrthoDB" id="10252502at2759"/>
<evidence type="ECO:0000256" key="11">
    <source>
        <dbReference type="ARBA" id="ARBA00023136"/>
    </source>
</evidence>
<feature type="transmembrane region" description="Helical" evidence="12">
    <location>
        <begin position="172"/>
        <end position="192"/>
    </location>
</feature>
<evidence type="ECO:0000256" key="3">
    <source>
        <dbReference type="ARBA" id="ARBA00008698"/>
    </source>
</evidence>
<dbReference type="Pfam" id="PF04188">
    <property type="entry name" value="Mannosyl_trans2"/>
    <property type="match status" value="1"/>
</dbReference>
<organism evidence="13 14">
    <name type="scientific">Moelleriella libera RCEF 2490</name>
    <dbReference type="NCBI Taxonomy" id="1081109"/>
    <lineage>
        <taxon>Eukaryota</taxon>
        <taxon>Fungi</taxon>
        <taxon>Dikarya</taxon>
        <taxon>Ascomycota</taxon>
        <taxon>Pezizomycotina</taxon>
        <taxon>Sordariomycetes</taxon>
        <taxon>Hypocreomycetidae</taxon>
        <taxon>Hypocreales</taxon>
        <taxon>Clavicipitaceae</taxon>
        <taxon>Moelleriella</taxon>
    </lineage>
</organism>
<evidence type="ECO:0000256" key="5">
    <source>
        <dbReference type="ARBA" id="ARBA00022502"/>
    </source>
</evidence>
<dbReference type="Proteomes" id="UP000078544">
    <property type="component" value="Unassembled WGS sequence"/>
</dbReference>
<feature type="transmembrane region" description="Helical" evidence="12">
    <location>
        <begin position="204"/>
        <end position="221"/>
    </location>
</feature>
<evidence type="ECO:0000256" key="1">
    <source>
        <dbReference type="ARBA" id="ARBA00004477"/>
    </source>
</evidence>
<evidence type="ECO:0000256" key="10">
    <source>
        <dbReference type="ARBA" id="ARBA00022989"/>
    </source>
</evidence>
<feature type="transmembrane region" description="Helical" evidence="12">
    <location>
        <begin position="252"/>
        <end position="272"/>
    </location>
</feature>
<dbReference type="EMBL" id="AZGY01000007">
    <property type="protein sequence ID" value="KZZ96810.1"/>
    <property type="molecule type" value="Genomic_DNA"/>
</dbReference>
<keyword evidence="9 12" id="KW-0256">Endoplasmic reticulum</keyword>
<dbReference type="EC" id="2.4.1.-" evidence="12"/>
<comment type="subcellular location">
    <subcellularLocation>
        <location evidence="1 12">Endoplasmic reticulum membrane</location>
        <topology evidence="1 12">Multi-pass membrane protein</topology>
    </subcellularLocation>
</comment>
<evidence type="ECO:0000313" key="14">
    <source>
        <dbReference type="Proteomes" id="UP000078544"/>
    </source>
</evidence>
<dbReference type="InterPro" id="IPR007315">
    <property type="entry name" value="PIG-V/Gpi18"/>
</dbReference>
<keyword evidence="7 12" id="KW-0808">Transferase</keyword>
<dbReference type="AlphaFoldDB" id="A0A166PHL1"/>
<protein>
    <recommendedName>
        <fullName evidence="4 12">GPI mannosyltransferase 2</fullName>
        <ecNumber evidence="12">2.4.1.-</ecNumber>
    </recommendedName>
</protein>
<comment type="similarity">
    <text evidence="3 12">Belongs to the PIGV family.</text>
</comment>
<dbReference type="PANTHER" id="PTHR12468">
    <property type="entry name" value="GPI MANNOSYLTRANSFERASE 2"/>
    <property type="match status" value="1"/>
</dbReference>
<evidence type="ECO:0000256" key="12">
    <source>
        <dbReference type="RuleBase" id="RU363112"/>
    </source>
</evidence>
<feature type="transmembrane region" description="Helical" evidence="12">
    <location>
        <begin position="25"/>
        <end position="47"/>
    </location>
</feature>
<evidence type="ECO:0000256" key="8">
    <source>
        <dbReference type="ARBA" id="ARBA00022692"/>
    </source>
</evidence>
<keyword evidence="8 12" id="KW-0812">Transmembrane</keyword>
<sequence>MATTVMDSLFSSHAAQRHPVRSLSILFILWKGFLVAIALGASLFPAYDTSTSLFIERMYGRNASISTLATQLTRWDALYFMHAAIKGQTVYEQEWAFGMGFPSAIRLLKPSGISEPVVAIAMTHAAHYIAALCLYRLTLLLWTGNRRLAFLSAALHILSPAGLFLSAPYNESPFACLCFLGNLLFGMGIGLGSSRDDACGQMRAAGTVVASGLVFGLATTFRSNGLSSGLMFAAEAAIRLHMFVQWPPRRRHLVAVGAAGVGGLFVAAGSLVPQTLAWKRYCTSPSPMGSSSSSSSSMRPWCQQRIPSIYTFVQEHYWNVGFMRYWTWNQVPLFLLATPMLVIMIKSGLDVLRTSHRTATIPVPDWRTMGPFVGALAASQVLVAVLAITTYHVQIITRISSGYPVWYWWVAACLMDKKRERAGSAIVVFMVMYAGIQGGLFASFLPPA</sequence>
<evidence type="ECO:0000256" key="6">
    <source>
        <dbReference type="ARBA" id="ARBA00022676"/>
    </source>
</evidence>
<dbReference type="UniPathway" id="UPA00196"/>
<dbReference type="STRING" id="1081109.A0A166PHL1"/>
<feature type="transmembrane region" description="Helical" evidence="12">
    <location>
        <begin position="117"/>
        <end position="135"/>
    </location>
</feature>
<keyword evidence="6 12" id="KW-0328">Glycosyltransferase</keyword>
<dbReference type="GO" id="GO:0004376">
    <property type="term" value="F:GPI mannosyltransferase activity"/>
    <property type="evidence" value="ECO:0007669"/>
    <property type="project" value="InterPro"/>
</dbReference>
<name>A0A166PHL1_9HYPO</name>
<dbReference type="GO" id="GO:0006506">
    <property type="term" value="P:GPI anchor biosynthetic process"/>
    <property type="evidence" value="ECO:0007669"/>
    <property type="project" value="UniProtKB-UniPathway"/>
</dbReference>
<reference evidence="13 14" key="1">
    <citation type="journal article" date="2016" name="Genome Biol. Evol.">
        <title>Divergent and convergent evolution of fungal pathogenicity.</title>
        <authorList>
            <person name="Shang Y."/>
            <person name="Xiao G."/>
            <person name="Zheng P."/>
            <person name="Cen K."/>
            <person name="Zhan S."/>
            <person name="Wang C."/>
        </authorList>
    </citation>
    <scope>NUCLEOTIDE SEQUENCE [LARGE SCALE GENOMIC DNA]</scope>
    <source>
        <strain evidence="13 14">RCEF 2490</strain>
    </source>
</reference>
<dbReference type="GO" id="GO:0000009">
    <property type="term" value="F:alpha-1,6-mannosyltransferase activity"/>
    <property type="evidence" value="ECO:0007669"/>
    <property type="project" value="InterPro"/>
</dbReference>
<keyword evidence="14" id="KW-1185">Reference proteome</keyword>
<feature type="transmembrane region" description="Helical" evidence="12">
    <location>
        <begin position="147"/>
        <end position="166"/>
    </location>
</feature>
<proteinExistence type="inferred from homology"/>
<comment type="function">
    <text evidence="12">Mannosyltransferase involved in glycosylphosphatidylinositol-anchor biosynthesis.</text>
</comment>
<keyword evidence="11 12" id="KW-0472">Membrane</keyword>
<evidence type="ECO:0000256" key="7">
    <source>
        <dbReference type="ARBA" id="ARBA00022679"/>
    </source>
</evidence>
<evidence type="ECO:0000256" key="9">
    <source>
        <dbReference type="ARBA" id="ARBA00022824"/>
    </source>
</evidence>
<comment type="caution">
    <text evidence="13">The sequence shown here is derived from an EMBL/GenBank/DDBJ whole genome shotgun (WGS) entry which is preliminary data.</text>
</comment>
<evidence type="ECO:0000313" key="13">
    <source>
        <dbReference type="EMBL" id="KZZ96810.1"/>
    </source>
</evidence>
<keyword evidence="10 12" id="KW-1133">Transmembrane helix</keyword>
<gene>
    <name evidence="13" type="ORF">AAL_04039</name>
</gene>